<dbReference type="Gene3D" id="3.30.70.270">
    <property type="match status" value="1"/>
</dbReference>
<dbReference type="EMBL" id="NBNE01011290">
    <property type="protein sequence ID" value="OWY96734.1"/>
    <property type="molecule type" value="Genomic_DNA"/>
</dbReference>
<keyword evidence="3" id="KW-1185">Reference proteome</keyword>
<dbReference type="OrthoDB" id="3863715at2759"/>
<dbReference type="InterPro" id="IPR043128">
    <property type="entry name" value="Rev_trsase/Diguanyl_cyclase"/>
</dbReference>
<dbReference type="PROSITE" id="PS50878">
    <property type="entry name" value="RT_POL"/>
    <property type="match status" value="1"/>
</dbReference>
<dbReference type="SUPFAM" id="SSF56672">
    <property type="entry name" value="DNA/RNA polymerases"/>
    <property type="match status" value="1"/>
</dbReference>
<feature type="domain" description="Reverse transcriptase" evidence="1">
    <location>
        <begin position="1"/>
        <end position="67"/>
    </location>
</feature>
<reference evidence="3" key="1">
    <citation type="submission" date="2017-03" db="EMBL/GenBank/DDBJ databases">
        <title>Phytopthora megakarya and P. palmivora, two closely related causual agents of cacao black pod achieved similar genome size and gene model numbers by different mechanisms.</title>
        <authorList>
            <person name="Ali S."/>
            <person name="Shao J."/>
            <person name="Larry D.J."/>
            <person name="Kronmiller B."/>
            <person name="Shen D."/>
            <person name="Strem M.D."/>
            <person name="Melnick R.L."/>
            <person name="Guiltinan M.J."/>
            <person name="Tyler B.M."/>
            <person name="Meinhardt L.W."/>
            <person name="Bailey B.A."/>
        </authorList>
    </citation>
    <scope>NUCLEOTIDE SEQUENCE [LARGE SCALE GENOMIC DNA]</scope>
    <source>
        <strain evidence="3">zdho120</strain>
    </source>
</reference>
<gene>
    <name evidence="2" type="ORF">PHMEG_00032924</name>
</gene>
<dbReference type="InterPro" id="IPR000477">
    <property type="entry name" value="RT_dom"/>
</dbReference>
<dbReference type="InterPro" id="IPR043502">
    <property type="entry name" value="DNA/RNA_pol_sf"/>
</dbReference>
<sequence length="114" mass="13485">MEKSFHDMVHESLLIWIDDLLVFAESIDEYLRALEKLFTTMNIYGLKFSAMMTQLYRQTITWCGRPNYNNVSARPTGCETVWWIMQEQYNHFSKDLIPLLVETRKTKRVAAGIM</sequence>
<protein>
    <recommendedName>
        <fullName evidence="1">Reverse transcriptase domain-containing protein</fullName>
    </recommendedName>
</protein>
<evidence type="ECO:0000313" key="2">
    <source>
        <dbReference type="EMBL" id="OWY96734.1"/>
    </source>
</evidence>
<dbReference type="AlphaFoldDB" id="A0A225UU80"/>
<organism evidence="2 3">
    <name type="scientific">Phytophthora megakarya</name>
    <dbReference type="NCBI Taxonomy" id="4795"/>
    <lineage>
        <taxon>Eukaryota</taxon>
        <taxon>Sar</taxon>
        <taxon>Stramenopiles</taxon>
        <taxon>Oomycota</taxon>
        <taxon>Peronosporomycetes</taxon>
        <taxon>Peronosporales</taxon>
        <taxon>Peronosporaceae</taxon>
        <taxon>Phytophthora</taxon>
    </lineage>
</organism>
<evidence type="ECO:0000259" key="1">
    <source>
        <dbReference type="PROSITE" id="PS50878"/>
    </source>
</evidence>
<dbReference type="Proteomes" id="UP000198211">
    <property type="component" value="Unassembled WGS sequence"/>
</dbReference>
<name>A0A225UU80_9STRA</name>
<proteinExistence type="predicted"/>
<accession>A0A225UU80</accession>
<comment type="caution">
    <text evidence="2">The sequence shown here is derived from an EMBL/GenBank/DDBJ whole genome shotgun (WGS) entry which is preliminary data.</text>
</comment>
<evidence type="ECO:0000313" key="3">
    <source>
        <dbReference type="Proteomes" id="UP000198211"/>
    </source>
</evidence>